<name>A0A080LS28_9PROT</name>
<evidence type="ECO:0000259" key="1">
    <source>
        <dbReference type="Pfam" id="PF07883"/>
    </source>
</evidence>
<evidence type="ECO:0000313" key="2">
    <source>
        <dbReference type="EMBL" id="KFB71101.1"/>
    </source>
</evidence>
<gene>
    <name evidence="2" type="ORF">AW09_003782</name>
</gene>
<accession>A0A080LS28</accession>
<dbReference type="InterPro" id="IPR011051">
    <property type="entry name" value="RmlC_Cupin_sf"/>
</dbReference>
<sequence>MNNLFANIPRDLPEELCETLARSDAVHIERIVSRGHVSPEQFWYDQERNEWVLLVQGAARLAFADGHEVRLGPGDWLLIPAHQKHRVAWTDPQAETVWLAVHYARQ</sequence>
<dbReference type="Proteomes" id="UP000020077">
    <property type="component" value="Unassembled WGS sequence"/>
</dbReference>
<protein>
    <submittedName>
        <fullName evidence="2">Nif11 domain/cupin domain protein</fullName>
    </submittedName>
</protein>
<dbReference type="Gene3D" id="2.60.120.10">
    <property type="entry name" value="Jelly Rolls"/>
    <property type="match status" value="1"/>
</dbReference>
<reference evidence="2 3" key="1">
    <citation type="submission" date="2014-02" db="EMBL/GenBank/DDBJ databases">
        <title>Expanding our view of genomic diversity in Candidatus Accumulibacter clades.</title>
        <authorList>
            <person name="Skennerton C.T."/>
            <person name="Barr J.J."/>
            <person name="Slater F.R."/>
            <person name="Bond P.L."/>
            <person name="Tyson G.W."/>
        </authorList>
    </citation>
    <scope>NUCLEOTIDE SEQUENCE [LARGE SCALE GENOMIC DNA]</scope>
    <source>
        <strain evidence="3">BA-91</strain>
    </source>
</reference>
<dbReference type="InterPro" id="IPR014710">
    <property type="entry name" value="RmlC-like_jellyroll"/>
</dbReference>
<dbReference type="SUPFAM" id="SSF51182">
    <property type="entry name" value="RmlC-like cupins"/>
    <property type="match status" value="1"/>
</dbReference>
<organism evidence="2 3">
    <name type="scientific">Candidatus Accumulibacter phosphatis</name>
    <dbReference type="NCBI Taxonomy" id="327160"/>
    <lineage>
        <taxon>Bacteria</taxon>
        <taxon>Pseudomonadati</taxon>
        <taxon>Pseudomonadota</taxon>
        <taxon>Betaproteobacteria</taxon>
        <taxon>Candidatus Accumulibacter</taxon>
    </lineage>
</organism>
<feature type="domain" description="Cupin type-2" evidence="1">
    <location>
        <begin position="46"/>
        <end position="101"/>
    </location>
</feature>
<comment type="caution">
    <text evidence="2">The sequence shown here is derived from an EMBL/GenBank/DDBJ whole genome shotgun (WGS) entry which is preliminary data.</text>
</comment>
<dbReference type="InterPro" id="IPR013096">
    <property type="entry name" value="Cupin_2"/>
</dbReference>
<evidence type="ECO:0000313" key="3">
    <source>
        <dbReference type="Proteomes" id="UP000020077"/>
    </source>
</evidence>
<proteinExistence type="predicted"/>
<dbReference type="AlphaFoldDB" id="A0A080LS28"/>
<dbReference type="EMBL" id="JDVG02000596">
    <property type="protein sequence ID" value="KFB71101.1"/>
    <property type="molecule type" value="Genomic_DNA"/>
</dbReference>
<dbReference type="Pfam" id="PF07883">
    <property type="entry name" value="Cupin_2"/>
    <property type="match status" value="1"/>
</dbReference>
<dbReference type="CDD" id="cd06981">
    <property type="entry name" value="cupin_reut_a1446"/>
    <property type="match status" value="1"/>
</dbReference>